<evidence type="ECO:0000256" key="1">
    <source>
        <dbReference type="ARBA" id="ARBA00022603"/>
    </source>
</evidence>
<dbReference type="NCBIfam" id="TIGR03438">
    <property type="entry name" value="egtD_ergothio"/>
    <property type="match status" value="1"/>
</dbReference>
<dbReference type="Gene3D" id="3.40.50.150">
    <property type="entry name" value="Vaccinia Virus protein VP39"/>
    <property type="match status" value="1"/>
</dbReference>
<dbReference type="Pfam" id="PF10017">
    <property type="entry name" value="Methyltransf_33"/>
    <property type="match status" value="1"/>
</dbReference>
<dbReference type="SUPFAM" id="SSF53335">
    <property type="entry name" value="S-adenosyl-L-methionine-dependent methyltransferases"/>
    <property type="match status" value="1"/>
</dbReference>
<keyword evidence="2 4" id="KW-0808">Transferase</keyword>
<feature type="domain" description="Histidine-specific methyltransferase SAM-dependent" evidence="3">
    <location>
        <begin position="28"/>
        <end position="284"/>
    </location>
</feature>
<dbReference type="InterPro" id="IPR035094">
    <property type="entry name" value="EgtD"/>
</dbReference>
<evidence type="ECO:0000259" key="3">
    <source>
        <dbReference type="Pfam" id="PF10017"/>
    </source>
</evidence>
<name>A0ABR9VWM7_9SYNC</name>
<dbReference type="InterPro" id="IPR029063">
    <property type="entry name" value="SAM-dependent_MTases_sf"/>
</dbReference>
<keyword evidence="5" id="KW-1185">Reference proteome</keyword>
<evidence type="ECO:0000313" key="5">
    <source>
        <dbReference type="Proteomes" id="UP000658720"/>
    </source>
</evidence>
<dbReference type="GO" id="GO:0052706">
    <property type="term" value="F:L-histidine N(alpha)-methyltransferase activity"/>
    <property type="evidence" value="ECO:0007669"/>
    <property type="project" value="UniProtKB-EC"/>
</dbReference>
<dbReference type="PIRSF" id="PIRSF018005">
    <property type="entry name" value="UCP018005"/>
    <property type="match status" value="1"/>
</dbReference>
<feature type="non-terminal residue" evidence="4">
    <location>
        <position position="285"/>
    </location>
</feature>
<sequence>MVSVQNSPRLQLENRLLSHPQSYVNHGQDVIVGLQQCPKTLPPHYFYDDRGSLLFEQICLLPEYYPTRTEASILQAIAKELVQITGGCDFIELGSGSSTKTRILLDAFAEQNISLRYIPVDVSEAILKENAEAILATYPQLTVQGLVSTYQLALASLPHHNYPHRLMAFLGSSLGNFSADDCQDFFEQVGQALDPGDYFLLGVDLCKPVDILEAAYNDAQGVTAEFNLNMLRHLNWRFQGNFALDNFSHRAIFNQQKSQIEMYLRSGTKQVVRLENLGLTINFQA</sequence>
<dbReference type="InterPro" id="IPR017804">
    <property type="entry name" value="MeTrfase_EgtD-like"/>
</dbReference>
<accession>A0ABR9VWM7</accession>
<comment type="caution">
    <text evidence="4">The sequence shown here is derived from an EMBL/GenBank/DDBJ whole genome shotgun (WGS) entry which is preliminary data.</text>
</comment>
<evidence type="ECO:0000256" key="2">
    <source>
        <dbReference type="ARBA" id="ARBA00022679"/>
    </source>
</evidence>
<evidence type="ECO:0000313" key="4">
    <source>
        <dbReference type="EMBL" id="MBE9255744.1"/>
    </source>
</evidence>
<organism evidence="4 5">
    <name type="scientific">Synechocystis salina LEGE 00031</name>
    <dbReference type="NCBI Taxonomy" id="1828736"/>
    <lineage>
        <taxon>Bacteria</taxon>
        <taxon>Bacillati</taxon>
        <taxon>Cyanobacteriota</taxon>
        <taxon>Cyanophyceae</taxon>
        <taxon>Synechococcales</taxon>
        <taxon>Merismopediaceae</taxon>
        <taxon>Synechocystis</taxon>
    </lineage>
</organism>
<dbReference type="PANTHER" id="PTHR43397">
    <property type="entry name" value="ERGOTHIONEINE BIOSYNTHESIS PROTEIN 1"/>
    <property type="match status" value="1"/>
</dbReference>
<dbReference type="GO" id="GO:0032259">
    <property type="term" value="P:methylation"/>
    <property type="evidence" value="ECO:0007669"/>
    <property type="project" value="UniProtKB-KW"/>
</dbReference>
<protein>
    <submittedName>
        <fullName evidence="4">L-histidine N(Alpha)-methyltransferase</fullName>
        <ecNumber evidence="4">2.1.1.44</ecNumber>
    </submittedName>
</protein>
<keyword evidence="1 4" id="KW-0489">Methyltransferase</keyword>
<dbReference type="InterPro" id="IPR051128">
    <property type="entry name" value="EgtD_Methyltrsf_superfamily"/>
</dbReference>
<proteinExistence type="predicted"/>
<dbReference type="PANTHER" id="PTHR43397:SF1">
    <property type="entry name" value="ERGOTHIONEINE BIOSYNTHESIS PROTEIN 1"/>
    <property type="match status" value="1"/>
</dbReference>
<reference evidence="4 5" key="1">
    <citation type="submission" date="2020-10" db="EMBL/GenBank/DDBJ databases">
        <authorList>
            <person name="Castelo-Branco R."/>
            <person name="Eusebio N."/>
            <person name="Adriana R."/>
            <person name="Vieira A."/>
            <person name="Brugerolle De Fraissinette N."/>
            <person name="Rezende De Castro R."/>
            <person name="Schneider M.P."/>
            <person name="Vasconcelos V."/>
            <person name="Leao P.N."/>
        </authorList>
    </citation>
    <scope>NUCLEOTIDE SEQUENCE [LARGE SCALE GENOMIC DNA]</scope>
    <source>
        <strain evidence="4 5">LEGE 00031</strain>
    </source>
</reference>
<dbReference type="EC" id="2.1.1.44" evidence="4"/>
<dbReference type="EMBL" id="JADEVV010000087">
    <property type="protein sequence ID" value="MBE9255744.1"/>
    <property type="molecule type" value="Genomic_DNA"/>
</dbReference>
<dbReference type="RefSeq" id="WP_194021317.1">
    <property type="nucleotide sequence ID" value="NZ_JADEVV010000087.1"/>
</dbReference>
<gene>
    <name evidence="4" type="primary">egtD</name>
    <name evidence="4" type="ORF">IQ217_18295</name>
</gene>
<dbReference type="Proteomes" id="UP000658720">
    <property type="component" value="Unassembled WGS sequence"/>
</dbReference>
<dbReference type="InterPro" id="IPR019257">
    <property type="entry name" value="MeTrfase_dom"/>
</dbReference>